<comment type="subcellular location">
    <subcellularLocation>
        <location evidence="1">Nucleus</location>
    </subcellularLocation>
</comment>
<feature type="compositionally biased region" description="Low complexity" evidence="6">
    <location>
        <begin position="335"/>
        <end position="351"/>
    </location>
</feature>
<gene>
    <name evidence="8" type="ORF">MNEG_0034</name>
</gene>
<proteinExistence type="inferred from homology"/>
<protein>
    <submittedName>
        <fullName evidence="8">DNA cross-link repair 1A protein</fullName>
    </submittedName>
</protein>
<dbReference type="SUPFAM" id="SSF56281">
    <property type="entry name" value="Metallo-hydrolase/oxidoreductase"/>
    <property type="match status" value="1"/>
</dbReference>
<evidence type="ECO:0000313" key="8">
    <source>
        <dbReference type="EMBL" id="KIZ07917.1"/>
    </source>
</evidence>
<evidence type="ECO:0000256" key="6">
    <source>
        <dbReference type="SAM" id="MobiDB-lite"/>
    </source>
</evidence>
<dbReference type="Gene3D" id="3.60.15.10">
    <property type="entry name" value="Ribonuclease Z/Hydroxyacylglutathione hydrolase-like"/>
    <property type="match status" value="1"/>
</dbReference>
<evidence type="ECO:0000256" key="5">
    <source>
        <dbReference type="ARBA" id="ARBA00023242"/>
    </source>
</evidence>
<keyword evidence="3" id="KW-0227">DNA damage</keyword>
<comment type="similarity">
    <text evidence="2">Belongs to the DNA repair metallo-beta-lactamase (DRMBL) family.</text>
</comment>
<dbReference type="GO" id="GO:0005634">
    <property type="term" value="C:nucleus"/>
    <property type="evidence" value="ECO:0007669"/>
    <property type="project" value="UniProtKB-SubCell"/>
</dbReference>
<evidence type="ECO:0000259" key="7">
    <source>
        <dbReference type="Pfam" id="PF07522"/>
    </source>
</evidence>
<dbReference type="EMBL" id="KK100224">
    <property type="protein sequence ID" value="KIZ07917.1"/>
    <property type="molecule type" value="Genomic_DNA"/>
</dbReference>
<evidence type="ECO:0000256" key="4">
    <source>
        <dbReference type="ARBA" id="ARBA00023204"/>
    </source>
</evidence>
<dbReference type="GeneID" id="25726152"/>
<evidence type="ECO:0000256" key="3">
    <source>
        <dbReference type="ARBA" id="ARBA00022763"/>
    </source>
</evidence>
<name>A0A0D2N6J8_9CHLO</name>
<evidence type="ECO:0000313" key="9">
    <source>
        <dbReference type="Proteomes" id="UP000054498"/>
    </source>
</evidence>
<dbReference type="InterPro" id="IPR011084">
    <property type="entry name" value="DRMBL"/>
</dbReference>
<sequence length="351" mass="38045">MCTTSKRCNLLRRAGGLTKGFRQGTIYCTPATAALVRLKIKVAESALRAVPLGQEVVVEGTRIKFLDANHCPGSALIAAFPPDGAPPVLHTGDARLTREATRGCLVLEGMRGRAVLVLDTTYADPQYCFPPQQQVVDSVIRSVKAESFNPRTLFLFGSYTIGKERLFLSAAAALNKKLYVAAAKRAVLGCIDLSPEFRSMLTTDHLETNMHAVPMRQVTMEAMEALLLRYKGRYTTVVGFCPTGWSQVRSSKGLTRGRRNQAGTVVLYQVPYSEHSSFDELRDFVAWFRPKRIIPSVNNDRDGPKCQAMLRLLTGDRGPMDAFARGSGGGGVSGSEGRVPSSGRGVAATSG</sequence>
<reference evidence="8 9" key="1">
    <citation type="journal article" date="2013" name="BMC Genomics">
        <title>Reconstruction of the lipid metabolism for the microalga Monoraphidium neglectum from its genome sequence reveals characteristics suitable for biofuel production.</title>
        <authorList>
            <person name="Bogen C."/>
            <person name="Al-Dilaimi A."/>
            <person name="Albersmeier A."/>
            <person name="Wichmann J."/>
            <person name="Grundmann M."/>
            <person name="Rupp O."/>
            <person name="Lauersen K.J."/>
            <person name="Blifernez-Klassen O."/>
            <person name="Kalinowski J."/>
            <person name="Goesmann A."/>
            <person name="Mussgnug J.H."/>
            <person name="Kruse O."/>
        </authorList>
    </citation>
    <scope>NUCLEOTIDE SEQUENCE [LARGE SCALE GENOMIC DNA]</scope>
    <source>
        <strain evidence="8 9">SAG 48.87</strain>
    </source>
</reference>
<dbReference type="Gene3D" id="3.40.50.12650">
    <property type="match status" value="1"/>
</dbReference>
<dbReference type="PANTHER" id="PTHR23240">
    <property type="entry name" value="DNA CROSS-LINK REPAIR PROTEIN PSO2/SNM1-RELATED"/>
    <property type="match status" value="1"/>
</dbReference>
<dbReference type="PANTHER" id="PTHR23240:SF6">
    <property type="entry name" value="DNA CROSS-LINK REPAIR 1A PROTEIN"/>
    <property type="match status" value="1"/>
</dbReference>
<dbReference type="RefSeq" id="XP_013906936.1">
    <property type="nucleotide sequence ID" value="XM_014051482.1"/>
</dbReference>
<organism evidence="8 9">
    <name type="scientific">Monoraphidium neglectum</name>
    <dbReference type="NCBI Taxonomy" id="145388"/>
    <lineage>
        <taxon>Eukaryota</taxon>
        <taxon>Viridiplantae</taxon>
        <taxon>Chlorophyta</taxon>
        <taxon>core chlorophytes</taxon>
        <taxon>Chlorophyceae</taxon>
        <taxon>CS clade</taxon>
        <taxon>Sphaeropleales</taxon>
        <taxon>Selenastraceae</taxon>
        <taxon>Monoraphidium</taxon>
    </lineage>
</organism>
<evidence type="ECO:0000256" key="1">
    <source>
        <dbReference type="ARBA" id="ARBA00004123"/>
    </source>
</evidence>
<dbReference type="KEGG" id="mng:MNEG_0034"/>
<accession>A0A0D2N6J8</accession>
<evidence type="ECO:0000256" key="2">
    <source>
        <dbReference type="ARBA" id="ARBA00010304"/>
    </source>
</evidence>
<feature type="region of interest" description="Disordered" evidence="6">
    <location>
        <begin position="325"/>
        <end position="351"/>
    </location>
</feature>
<dbReference type="GO" id="GO:0006303">
    <property type="term" value="P:double-strand break repair via nonhomologous end joining"/>
    <property type="evidence" value="ECO:0007669"/>
    <property type="project" value="TreeGrafter"/>
</dbReference>
<dbReference type="AlphaFoldDB" id="A0A0D2N6J8"/>
<dbReference type="OrthoDB" id="262529at2759"/>
<dbReference type="InterPro" id="IPR036866">
    <property type="entry name" value="RibonucZ/Hydroxyglut_hydro"/>
</dbReference>
<feature type="domain" description="DNA repair metallo-beta-lactamase" evidence="7">
    <location>
        <begin position="196"/>
        <end position="300"/>
    </location>
</feature>
<dbReference type="Proteomes" id="UP000054498">
    <property type="component" value="Unassembled WGS sequence"/>
</dbReference>
<dbReference type="Pfam" id="PF07522">
    <property type="entry name" value="DRMBL"/>
    <property type="match status" value="1"/>
</dbReference>
<keyword evidence="4" id="KW-0234">DNA repair</keyword>
<dbReference type="GO" id="GO:0035312">
    <property type="term" value="F:5'-3' DNA exonuclease activity"/>
    <property type="evidence" value="ECO:0007669"/>
    <property type="project" value="TreeGrafter"/>
</dbReference>
<dbReference type="STRING" id="145388.A0A0D2N6J8"/>
<keyword evidence="5" id="KW-0539">Nucleus</keyword>
<dbReference type="GO" id="GO:0036297">
    <property type="term" value="P:interstrand cross-link repair"/>
    <property type="evidence" value="ECO:0007669"/>
    <property type="project" value="TreeGrafter"/>
</dbReference>
<dbReference type="FunFam" id="3.40.50.12650:FF:000001">
    <property type="entry name" value="DNA cross-link repair 1A"/>
    <property type="match status" value="1"/>
</dbReference>
<dbReference type="GO" id="GO:0003684">
    <property type="term" value="F:damaged DNA binding"/>
    <property type="evidence" value="ECO:0007669"/>
    <property type="project" value="TreeGrafter"/>
</dbReference>
<keyword evidence="9" id="KW-1185">Reference proteome</keyword>